<dbReference type="PANTHER" id="PTHR33993:SF14">
    <property type="entry name" value="GB|AAF24581.1"/>
    <property type="match status" value="1"/>
</dbReference>
<dbReference type="SUPFAM" id="SSF54593">
    <property type="entry name" value="Glyoxalase/Bleomycin resistance protein/Dihydroxybiphenyl dioxygenase"/>
    <property type="match status" value="1"/>
</dbReference>
<evidence type="ECO:0000256" key="1">
    <source>
        <dbReference type="SAM" id="Phobius"/>
    </source>
</evidence>
<protein>
    <submittedName>
        <fullName evidence="3">Glyoxylase CFP32 (27 kDa antigen Cfp30B)</fullName>
    </submittedName>
</protein>
<reference evidence="3 4" key="1">
    <citation type="submission" date="2024-02" db="EMBL/GenBank/DDBJ databases">
        <authorList>
            <person name="Chen Y."/>
            <person name="Shah S."/>
            <person name="Dougan E. K."/>
            <person name="Thang M."/>
            <person name="Chan C."/>
        </authorList>
    </citation>
    <scope>NUCLEOTIDE SEQUENCE [LARGE SCALE GENOMIC DNA]</scope>
</reference>
<keyword evidence="1" id="KW-0472">Membrane</keyword>
<evidence type="ECO:0000313" key="4">
    <source>
        <dbReference type="Proteomes" id="UP001642464"/>
    </source>
</evidence>
<organism evidence="3 4">
    <name type="scientific">Durusdinium trenchii</name>
    <dbReference type="NCBI Taxonomy" id="1381693"/>
    <lineage>
        <taxon>Eukaryota</taxon>
        <taxon>Sar</taxon>
        <taxon>Alveolata</taxon>
        <taxon>Dinophyceae</taxon>
        <taxon>Suessiales</taxon>
        <taxon>Symbiodiniaceae</taxon>
        <taxon>Durusdinium</taxon>
    </lineage>
</organism>
<proteinExistence type="predicted"/>
<dbReference type="Pfam" id="PF03458">
    <property type="entry name" value="Gly_transporter"/>
    <property type="match status" value="1"/>
</dbReference>
<dbReference type="CDD" id="cd07247">
    <property type="entry name" value="SgaA_N_like"/>
    <property type="match status" value="1"/>
</dbReference>
<evidence type="ECO:0000313" key="3">
    <source>
        <dbReference type="EMBL" id="CAK9070484.1"/>
    </source>
</evidence>
<feature type="non-terminal residue" evidence="3">
    <location>
        <position position="1"/>
    </location>
</feature>
<feature type="transmembrane region" description="Helical" evidence="1">
    <location>
        <begin position="52"/>
        <end position="73"/>
    </location>
</feature>
<evidence type="ECO:0000259" key="2">
    <source>
        <dbReference type="PROSITE" id="PS51819"/>
    </source>
</evidence>
<dbReference type="InterPro" id="IPR029068">
    <property type="entry name" value="Glyas_Bleomycin-R_OHBP_Dase"/>
</dbReference>
<dbReference type="InterPro" id="IPR052164">
    <property type="entry name" value="Anthracycline_SecMetBiosynth"/>
</dbReference>
<sequence length="177" mass="19222">MLLQLLDYLGVAVFAVTGGIVASRKQLDFIAFLFFATLTGIGGGTLRDLLLGVPVFWVVNEAYLVVCLVVSVWNELMTGDAEKAKAFYGSTLGWTFSEMPVDGGGTYWVANLSDKPAGGIFEMRGPDFDGLPEHWFFYIAVDNIDERLELAKAHGATVTRPPFDVPGIGRIALLKDA</sequence>
<feature type="transmembrane region" description="Helical" evidence="1">
    <location>
        <begin position="6"/>
        <end position="22"/>
    </location>
</feature>
<name>A0ABP0P3Y2_9DINO</name>
<dbReference type="Gene3D" id="3.10.180.10">
    <property type="entry name" value="2,3-Dihydroxybiphenyl 1,2-Dioxygenase, domain 1"/>
    <property type="match status" value="1"/>
</dbReference>
<comment type="caution">
    <text evidence="3">The sequence shown here is derived from an EMBL/GenBank/DDBJ whole genome shotgun (WGS) entry which is preliminary data.</text>
</comment>
<dbReference type="Proteomes" id="UP001642464">
    <property type="component" value="Unassembled WGS sequence"/>
</dbReference>
<keyword evidence="1" id="KW-1133">Transmembrane helix</keyword>
<keyword evidence="1" id="KW-0812">Transmembrane</keyword>
<accession>A0ABP0P3Y2</accession>
<dbReference type="InterPro" id="IPR004360">
    <property type="entry name" value="Glyas_Fos-R_dOase_dom"/>
</dbReference>
<dbReference type="Pfam" id="PF00903">
    <property type="entry name" value="Glyoxalase"/>
    <property type="match status" value="1"/>
</dbReference>
<dbReference type="PANTHER" id="PTHR33993">
    <property type="entry name" value="GLYOXALASE-RELATED"/>
    <property type="match status" value="1"/>
</dbReference>
<feature type="non-terminal residue" evidence="3">
    <location>
        <position position="177"/>
    </location>
</feature>
<feature type="transmembrane region" description="Helical" evidence="1">
    <location>
        <begin position="29"/>
        <end position="46"/>
    </location>
</feature>
<keyword evidence="4" id="KW-1185">Reference proteome</keyword>
<gene>
    <name evidence="3" type="ORF">SCF082_LOCUS35057</name>
</gene>
<dbReference type="EMBL" id="CAXAMM010032907">
    <property type="protein sequence ID" value="CAK9070484.1"/>
    <property type="molecule type" value="Genomic_DNA"/>
</dbReference>
<dbReference type="InterPro" id="IPR005115">
    <property type="entry name" value="Gly_transporter"/>
</dbReference>
<dbReference type="PROSITE" id="PS51819">
    <property type="entry name" value="VOC"/>
    <property type="match status" value="1"/>
</dbReference>
<dbReference type="InterPro" id="IPR037523">
    <property type="entry name" value="VOC_core"/>
</dbReference>
<feature type="domain" description="VOC" evidence="2">
    <location>
        <begin position="70"/>
        <end position="177"/>
    </location>
</feature>